<feature type="non-terminal residue" evidence="1">
    <location>
        <position position="129"/>
    </location>
</feature>
<comment type="caution">
    <text evidence="1">The sequence shown here is derived from an EMBL/GenBank/DDBJ whole genome shotgun (WGS) entry which is preliminary data.</text>
</comment>
<dbReference type="EMBL" id="CAJOBB010026243">
    <property type="protein sequence ID" value="CAF4414366.1"/>
    <property type="molecule type" value="Genomic_DNA"/>
</dbReference>
<name>A0A820PZX5_9BILA</name>
<sequence length="129" mass="15182">LSNFEHEGIRSVTDLKEELLSANQGQTLSEQNEKIQARYDLVLTNWQKLLQTSGLRREKLKKAEDRFRNIEELFLRFAKKASAFNSWFENAEEDLTDPVKCNSLEEIRGLIDAHDRFKTVLEEARYDFD</sequence>
<proteinExistence type="predicted"/>
<evidence type="ECO:0000313" key="2">
    <source>
        <dbReference type="Proteomes" id="UP000663868"/>
    </source>
</evidence>
<dbReference type="Gene3D" id="1.20.58.60">
    <property type="match status" value="1"/>
</dbReference>
<evidence type="ECO:0000313" key="1">
    <source>
        <dbReference type="EMBL" id="CAF4414366.1"/>
    </source>
</evidence>
<protein>
    <recommendedName>
        <fullName evidence="3">Spectrin alpha chain-like protein</fullName>
    </recommendedName>
</protein>
<dbReference type="Proteomes" id="UP000663868">
    <property type="component" value="Unassembled WGS sequence"/>
</dbReference>
<gene>
    <name evidence="1" type="ORF">KXQ929_LOCUS51789</name>
</gene>
<reference evidence="1" key="1">
    <citation type="submission" date="2021-02" db="EMBL/GenBank/DDBJ databases">
        <authorList>
            <person name="Nowell W R."/>
        </authorList>
    </citation>
    <scope>NUCLEOTIDE SEQUENCE</scope>
</reference>
<dbReference type="Pfam" id="PF00435">
    <property type="entry name" value="Spectrin"/>
    <property type="match status" value="1"/>
</dbReference>
<dbReference type="InterPro" id="IPR002017">
    <property type="entry name" value="Spectrin_repeat"/>
</dbReference>
<dbReference type="AlphaFoldDB" id="A0A820PZX5"/>
<organism evidence="1 2">
    <name type="scientific">Adineta steineri</name>
    <dbReference type="NCBI Taxonomy" id="433720"/>
    <lineage>
        <taxon>Eukaryota</taxon>
        <taxon>Metazoa</taxon>
        <taxon>Spiralia</taxon>
        <taxon>Gnathifera</taxon>
        <taxon>Rotifera</taxon>
        <taxon>Eurotatoria</taxon>
        <taxon>Bdelloidea</taxon>
        <taxon>Adinetida</taxon>
        <taxon>Adinetidae</taxon>
        <taxon>Adineta</taxon>
    </lineage>
</organism>
<feature type="non-terminal residue" evidence="1">
    <location>
        <position position="1"/>
    </location>
</feature>
<dbReference type="SUPFAM" id="SSF46966">
    <property type="entry name" value="Spectrin repeat"/>
    <property type="match status" value="1"/>
</dbReference>
<accession>A0A820PZX5</accession>
<evidence type="ECO:0008006" key="3">
    <source>
        <dbReference type="Google" id="ProtNLM"/>
    </source>
</evidence>